<dbReference type="PATRIC" id="fig|1409923.3.peg.1190"/>
<reference evidence="1 2" key="1">
    <citation type="submission" date="2014-07" db="EMBL/GenBank/DDBJ databases">
        <authorList>
            <person name="Harkins D.M."/>
            <person name="Lesho E."/>
            <person name="Waterman P.E."/>
            <person name="Chan A."/>
            <person name="Fouts D.E."/>
        </authorList>
    </citation>
    <scope>NUCLEOTIDE SEQUENCE [LARGE SCALE GENOMIC DNA]</scope>
    <source>
        <strain evidence="1 2">MRSN 3527</strain>
    </source>
</reference>
<evidence type="ECO:0000313" key="1">
    <source>
        <dbReference type="EMBL" id="KLT83424.1"/>
    </source>
</evidence>
<name>A0A0J0ZM80_ACIBA</name>
<organism evidence="1 2">
    <name type="scientific">Acinetobacter baumannii MRSN 3527</name>
    <dbReference type="NCBI Taxonomy" id="1409923"/>
    <lineage>
        <taxon>Bacteria</taxon>
        <taxon>Pseudomonadati</taxon>
        <taxon>Pseudomonadota</taxon>
        <taxon>Gammaproteobacteria</taxon>
        <taxon>Moraxellales</taxon>
        <taxon>Moraxellaceae</taxon>
        <taxon>Acinetobacter</taxon>
        <taxon>Acinetobacter calcoaceticus/baumannii complex</taxon>
    </lineage>
</organism>
<sequence length="42" mass="5159">MFMLSDILHHQSNFFQYLFSFKINFFYSNKKAAPKDSYQFNI</sequence>
<dbReference type="EMBL" id="JPHZ01000039">
    <property type="protein sequence ID" value="KLT83424.1"/>
    <property type="molecule type" value="Genomic_DNA"/>
</dbReference>
<protein>
    <submittedName>
        <fullName evidence="1">Uncharacterized protein</fullName>
    </submittedName>
</protein>
<proteinExistence type="predicted"/>
<gene>
    <name evidence="1" type="ORF">T630_3696</name>
</gene>
<dbReference type="AlphaFoldDB" id="A0A0J0ZM80"/>
<dbReference type="Proteomes" id="UP000036122">
    <property type="component" value="Unassembled WGS sequence"/>
</dbReference>
<accession>A0A0J0ZM80</accession>
<comment type="caution">
    <text evidence="1">The sequence shown here is derived from an EMBL/GenBank/DDBJ whole genome shotgun (WGS) entry which is preliminary data.</text>
</comment>
<evidence type="ECO:0000313" key="2">
    <source>
        <dbReference type="Proteomes" id="UP000036122"/>
    </source>
</evidence>